<dbReference type="HOGENOM" id="CLU_582781_0_0_1"/>
<dbReference type="PANTHER" id="PTHR37538:SF1">
    <property type="entry name" value="BTB DOMAIN-CONTAINING PROTEIN"/>
    <property type="match status" value="1"/>
</dbReference>
<evidence type="ECO:0000256" key="1">
    <source>
        <dbReference type="SAM" id="MobiDB-lite"/>
    </source>
</evidence>
<dbReference type="EMBL" id="KI912112">
    <property type="protein sequence ID" value="ETS81175.1"/>
    <property type="molecule type" value="Genomic_DNA"/>
</dbReference>
<protein>
    <submittedName>
        <fullName evidence="2">Uncharacterized protein</fullName>
    </submittedName>
</protein>
<keyword evidence="3" id="KW-1185">Reference proteome</keyword>
<evidence type="ECO:0000313" key="3">
    <source>
        <dbReference type="Proteomes" id="UP000030651"/>
    </source>
</evidence>
<dbReference type="STRING" id="1229662.W3X539"/>
<dbReference type="RefSeq" id="XP_007832949.1">
    <property type="nucleotide sequence ID" value="XM_007834758.1"/>
</dbReference>
<dbReference type="KEGG" id="pfy:PFICI_06177"/>
<feature type="compositionally biased region" description="Basic residues" evidence="1">
    <location>
        <begin position="415"/>
        <end position="424"/>
    </location>
</feature>
<dbReference type="eggNOG" id="ENOG502S9TE">
    <property type="taxonomic scope" value="Eukaryota"/>
</dbReference>
<evidence type="ECO:0000313" key="2">
    <source>
        <dbReference type="EMBL" id="ETS81175.1"/>
    </source>
</evidence>
<reference evidence="3" key="1">
    <citation type="journal article" date="2015" name="BMC Genomics">
        <title>Genomic and transcriptomic analysis of the endophytic fungus Pestalotiopsis fici reveals its lifestyle and high potential for synthesis of natural products.</title>
        <authorList>
            <person name="Wang X."/>
            <person name="Zhang X."/>
            <person name="Liu L."/>
            <person name="Xiang M."/>
            <person name="Wang W."/>
            <person name="Sun X."/>
            <person name="Che Y."/>
            <person name="Guo L."/>
            <person name="Liu G."/>
            <person name="Guo L."/>
            <person name="Wang C."/>
            <person name="Yin W.B."/>
            <person name="Stadler M."/>
            <person name="Zhang X."/>
            <person name="Liu X."/>
        </authorList>
    </citation>
    <scope>NUCLEOTIDE SEQUENCE [LARGE SCALE GENOMIC DNA]</scope>
    <source>
        <strain evidence="3">W106-1 / CGMCC3.15140</strain>
    </source>
</reference>
<sequence>MAKKSKKVSVVSSFDALPNVGSREVDPRPSCSPYTSTYIKVFFGANANAMKVPNELLQKCSNLPVGNIVLANSLHLTHIPEEVGHVLVHHLFTETFQCLAPKGSTHQEQKLDELMTCIHVYAVAWDYKLNSLKEQARSEIERLGESLPITPFLAALNKVYPHPSKDDIWLGGYLKDRMRALFAGHEVKKSTEPTSAGPKSSIAELVFHSALCLREEALELINGSNEHEPLSCGHVPEPDPKAELSSYSSEHEPEFACQDILPELIPVESRGYEAMPKPEPTCDNATPNAPQYGALSALAYDDEHVCCESKPDPDPVEESASTLPIMNDADPAEVLITSGEIPREYSVLEPLCQDETVFVPGSETDSSSPVFTPPSSTASDHSSNSAKIQRSEVEVPHQEETGPAAKKLSRLLSRKDKKSKKRRLREAQALQEPELNDVCESMSQHLKLGGEWKDCEFCRKLVDGLAAEL</sequence>
<dbReference type="Proteomes" id="UP000030651">
    <property type="component" value="Unassembled WGS sequence"/>
</dbReference>
<name>W3X539_PESFW</name>
<proteinExistence type="predicted"/>
<dbReference type="GeneID" id="19271190"/>
<feature type="region of interest" description="Disordered" evidence="1">
    <location>
        <begin position="358"/>
        <end position="435"/>
    </location>
</feature>
<feature type="compositionally biased region" description="Basic and acidic residues" evidence="1">
    <location>
        <begin position="389"/>
        <end position="400"/>
    </location>
</feature>
<dbReference type="InParanoid" id="W3X539"/>
<dbReference type="AlphaFoldDB" id="W3X539"/>
<feature type="compositionally biased region" description="Low complexity" evidence="1">
    <location>
        <begin position="364"/>
        <end position="385"/>
    </location>
</feature>
<dbReference type="OrthoDB" id="3594103at2759"/>
<gene>
    <name evidence="2" type="ORF">PFICI_06177</name>
</gene>
<accession>W3X539</accession>
<organism evidence="2 3">
    <name type="scientific">Pestalotiopsis fici (strain W106-1 / CGMCC3.15140)</name>
    <dbReference type="NCBI Taxonomy" id="1229662"/>
    <lineage>
        <taxon>Eukaryota</taxon>
        <taxon>Fungi</taxon>
        <taxon>Dikarya</taxon>
        <taxon>Ascomycota</taxon>
        <taxon>Pezizomycotina</taxon>
        <taxon>Sordariomycetes</taxon>
        <taxon>Xylariomycetidae</taxon>
        <taxon>Amphisphaeriales</taxon>
        <taxon>Sporocadaceae</taxon>
        <taxon>Pestalotiopsis</taxon>
    </lineage>
</organism>
<dbReference type="PANTHER" id="PTHR37538">
    <property type="entry name" value="BTB DOMAIN-CONTAINING PROTEIN"/>
    <property type="match status" value="1"/>
</dbReference>